<name>A0A814A8N5_9BILA</name>
<gene>
    <name evidence="7" type="ORF">JXQ802_LOCUS28700</name>
    <name evidence="6" type="ORF">PYM288_LOCUS14312</name>
    <name evidence="3" type="ORF">RFH988_LOCUS7725</name>
    <name evidence="4" type="ORF">SEV965_LOCUS6012</name>
    <name evidence="5" type="ORF">ZHD862_LOCUS11229</name>
</gene>
<dbReference type="EMBL" id="CAJNOU010000191">
    <property type="protein sequence ID" value="CAF0908447.1"/>
    <property type="molecule type" value="Genomic_DNA"/>
</dbReference>
<keyword evidence="8" id="KW-1185">Reference proteome</keyword>
<dbReference type="Gene3D" id="2.60.40.2080">
    <property type="match status" value="1"/>
</dbReference>
<dbReference type="EMBL" id="CAJNOH010000311">
    <property type="protein sequence ID" value="CAF0994924.1"/>
    <property type="molecule type" value="Genomic_DNA"/>
</dbReference>
<evidence type="ECO:0000313" key="3">
    <source>
        <dbReference type="EMBL" id="CAF0876197.1"/>
    </source>
</evidence>
<proteinExistence type="predicted"/>
<dbReference type="GO" id="GO:0030246">
    <property type="term" value="F:carbohydrate binding"/>
    <property type="evidence" value="ECO:0007669"/>
    <property type="project" value="InterPro"/>
</dbReference>
<dbReference type="Proteomes" id="UP000663864">
    <property type="component" value="Unassembled WGS sequence"/>
</dbReference>
<evidence type="ECO:0000313" key="7">
    <source>
        <dbReference type="EMBL" id="CAF1285235.1"/>
    </source>
</evidence>
<evidence type="ECO:0000259" key="2">
    <source>
        <dbReference type="Pfam" id="PF09458"/>
    </source>
</evidence>
<dbReference type="OrthoDB" id="10439288at2759"/>
<dbReference type="Proteomes" id="UP000663854">
    <property type="component" value="Unassembled WGS sequence"/>
</dbReference>
<dbReference type="Pfam" id="PF09458">
    <property type="entry name" value="H_lectin"/>
    <property type="match status" value="1"/>
</dbReference>
<evidence type="ECO:0000313" key="9">
    <source>
        <dbReference type="Proteomes" id="UP000663889"/>
    </source>
</evidence>
<dbReference type="Proteomes" id="UP000663882">
    <property type="component" value="Unassembled WGS sequence"/>
</dbReference>
<evidence type="ECO:0000313" key="4">
    <source>
        <dbReference type="EMBL" id="CAF0908447.1"/>
    </source>
</evidence>
<comment type="caution">
    <text evidence="4">The sequence shown here is derived from an EMBL/GenBank/DDBJ whole genome shotgun (WGS) entry which is preliminary data.</text>
</comment>
<dbReference type="InterPro" id="IPR037221">
    <property type="entry name" value="H-type_lectin_dom_sf"/>
</dbReference>
<evidence type="ECO:0000313" key="8">
    <source>
        <dbReference type="Proteomes" id="UP000663870"/>
    </source>
</evidence>
<dbReference type="EMBL" id="CAJNOT010000419">
    <property type="protein sequence ID" value="CAF0975467.1"/>
    <property type="molecule type" value="Genomic_DNA"/>
</dbReference>
<keyword evidence="1" id="KW-0732">Signal</keyword>
<accession>A0A814A8N5</accession>
<dbReference type="EMBL" id="CAJNOO010000248">
    <property type="protein sequence ID" value="CAF0876197.1"/>
    <property type="molecule type" value="Genomic_DNA"/>
</dbReference>
<feature type="domain" description="H-type lectin" evidence="2">
    <location>
        <begin position="50"/>
        <end position="105"/>
    </location>
</feature>
<dbReference type="InterPro" id="IPR019019">
    <property type="entry name" value="H-type_lectin_domain"/>
</dbReference>
<dbReference type="AlphaFoldDB" id="A0A814A8N5"/>
<organism evidence="4 9">
    <name type="scientific">Rotaria sordida</name>
    <dbReference type="NCBI Taxonomy" id="392033"/>
    <lineage>
        <taxon>Eukaryota</taxon>
        <taxon>Metazoa</taxon>
        <taxon>Spiralia</taxon>
        <taxon>Gnathifera</taxon>
        <taxon>Rotifera</taxon>
        <taxon>Eurotatoria</taxon>
        <taxon>Bdelloidea</taxon>
        <taxon>Philodinida</taxon>
        <taxon>Philodinidae</taxon>
        <taxon>Rotaria</taxon>
    </lineage>
</organism>
<evidence type="ECO:0000313" key="5">
    <source>
        <dbReference type="EMBL" id="CAF0975467.1"/>
    </source>
</evidence>
<dbReference type="GO" id="GO:0007155">
    <property type="term" value="P:cell adhesion"/>
    <property type="evidence" value="ECO:0007669"/>
    <property type="project" value="InterPro"/>
</dbReference>
<feature type="signal peptide" evidence="1">
    <location>
        <begin position="1"/>
        <end position="22"/>
    </location>
</feature>
<protein>
    <recommendedName>
        <fullName evidence="2">H-type lectin domain-containing protein</fullName>
    </recommendedName>
</protein>
<dbReference type="Proteomes" id="UP000663870">
    <property type="component" value="Unassembled WGS sequence"/>
</dbReference>
<sequence>MYLSSLVWFTLAILAFAAIACGGECQIGGPVFLPDYRLPTFCRSRDHVEYVRFPRSFDQIPQIAVALTGFDFTADTSVRVHVTAEGVTQHGFNLRFYGETGSNVYVSCFHHASAMWTACT</sequence>
<dbReference type="EMBL" id="CAJNOL010001090">
    <property type="protein sequence ID" value="CAF1285235.1"/>
    <property type="molecule type" value="Genomic_DNA"/>
</dbReference>
<reference evidence="4" key="1">
    <citation type="submission" date="2021-02" db="EMBL/GenBank/DDBJ databases">
        <authorList>
            <person name="Nowell W R."/>
        </authorList>
    </citation>
    <scope>NUCLEOTIDE SEQUENCE</scope>
</reference>
<dbReference type="SUPFAM" id="SSF141086">
    <property type="entry name" value="Agglutinin HPA-like"/>
    <property type="match status" value="1"/>
</dbReference>
<dbReference type="Proteomes" id="UP000663889">
    <property type="component" value="Unassembled WGS sequence"/>
</dbReference>
<feature type="chain" id="PRO_5035599187" description="H-type lectin domain-containing protein" evidence="1">
    <location>
        <begin position="23"/>
        <end position="120"/>
    </location>
</feature>
<evidence type="ECO:0000256" key="1">
    <source>
        <dbReference type="SAM" id="SignalP"/>
    </source>
</evidence>
<evidence type="ECO:0000313" key="6">
    <source>
        <dbReference type="EMBL" id="CAF0994924.1"/>
    </source>
</evidence>